<keyword evidence="2" id="KW-1185">Reference proteome</keyword>
<protein>
    <submittedName>
        <fullName evidence="1">Uncharacterized protein</fullName>
    </submittedName>
</protein>
<dbReference type="EMBL" id="JAYMGO010000023">
    <property type="protein sequence ID" value="KAL1249179.1"/>
    <property type="molecule type" value="Genomic_DNA"/>
</dbReference>
<dbReference type="Proteomes" id="UP001558613">
    <property type="component" value="Unassembled WGS sequence"/>
</dbReference>
<name>A0ABR3LBW2_9TELE</name>
<evidence type="ECO:0000313" key="1">
    <source>
        <dbReference type="EMBL" id="KAL1249179.1"/>
    </source>
</evidence>
<comment type="caution">
    <text evidence="1">The sequence shown here is derived from an EMBL/GenBank/DDBJ whole genome shotgun (WGS) entry which is preliminary data.</text>
</comment>
<evidence type="ECO:0000313" key="2">
    <source>
        <dbReference type="Proteomes" id="UP001558613"/>
    </source>
</evidence>
<reference evidence="1 2" key="1">
    <citation type="submission" date="2023-09" db="EMBL/GenBank/DDBJ databases">
        <authorList>
            <person name="Wang M."/>
        </authorList>
    </citation>
    <scope>NUCLEOTIDE SEQUENCE [LARGE SCALE GENOMIC DNA]</scope>
    <source>
        <strain evidence="1">GT-2023</strain>
        <tissue evidence="1">Liver</tissue>
    </source>
</reference>
<organism evidence="1 2">
    <name type="scientific">Cirrhinus molitorella</name>
    <name type="common">mud carp</name>
    <dbReference type="NCBI Taxonomy" id="172907"/>
    <lineage>
        <taxon>Eukaryota</taxon>
        <taxon>Metazoa</taxon>
        <taxon>Chordata</taxon>
        <taxon>Craniata</taxon>
        <taxon>Vertebrata</taxon>
        <taxon>Euteleostomi</taxon>
        <taxon>Actinopterygii</taxon>
        <taxon>Neopterygii</taxon>
        <taxon>Teleostei</taxon>
        <taxon>Ostariophysi</taxon>
        <taxon>Cypriniformes</taxon>
        <taxon>Cyprinidae</taxon>
        <taxon>Labeoninae</taxon>
        <taxon>Labeonini</taxon>
        <taxon>Cirrhinus</taxon>
    </lineage>
</organism>
<proteinExistence type="predicted"/>
<accession>A0ABR3LBW2</accession>
<gene>
    <name evidence="1" type="ORF">QQF64_020184</name>
</gene>
<sequence length="82" mass="8836">MFLKFSELDRRLLACFSVPRVIRASAQLANTGDVTDPALPPCANRNARMTQGSAHARGSSAFPAGARQRASALTKLPRFCCD</sequence>